<protein>
    <recommendedName>
        <fullName evidence="4">Secreted protein</fullName>
    </recommendedName>
</protein>
<reference evidence="2 3" key="1">
    <citation type="journal article" date="2013" name="Stand. Genomic Sci.">
        <title>Genomic Encyclopedia of Type Strains, Phase I: The one thousand microbial genomes (KMG-I) project.</title>
        <authorList>
            <person name="Kyrpides N.C."/>
            <person name="Woyke T."/>
            <person name="Eisen J.A."/>
            <person name="Garrity G."/>
            <person name="Lilburn T.G."/>
            <person name="Beck B.J."/>
            <person name="Whitman W.B."/>
            <person name="Hugenholtz P."/>
            <person name="Klenk H.P."/>
        </authorList>
    </citation>
    <scope>NUCLEOTIDE SEQUENCE [LARGE SCALE GENOMIC DNA]</scope>
    <source>
        <strain evidence="2 3">DSM 45044</strain>
    </source>
</reference>
<dbReference type="OrthoDB" id="3831300at2"/>
<evidence type="ECO:0000313" key="2">
    <source>
        <dbReference type="EMBL" id="TWJ11469.1"/>
    </source>
</evidence>
<evidence type="ECO:0000313" key="3">
    <source>
        <dbReference type="Proteomes" id="UP000321617"/>
    </source>
</evidence>
<name>A0A562V0N5_9ACTN</name>
<organism evidence="2 3">
    <name type="scientific">Stackebrandtia albiflava</name>
    <dbReference type="NCBI Taxonomy" id="406432"/>
    <lineage>
        <taxon>Bacteria</taxon>
        <taxon>Bacillati</taxon>
        <taxon>Actinomycetota</taxon>
        <taxon>Actinomycetes</taxon>
        <taxon>Glycomycetales</taxon>
        <taxon>Glycomycetaceae</taxon>
        <taxon>Stackebrandtia</taxon>
    </lineage>
</organism>
<sequence length="136" mass="15091">MFRRTFSRAALVAAMCFAMIFGASSTALADFTVQGDTVECVSISGAERGCITHVDNGDDFRVCDTNVDGHGVYGALQEYISGSWITRKSQEDGGDPGCDTFHFDVTIEDRDAYRLKICWNGVPRNYTNCDYDPFRE</sequence>
<dbReference type="Proteomes" id="UP000321617">
    <property type="component" value="Unassembled WGS sequence"/>
</dbReference>
<feature type="chain" id="PRO_5021854096" description="Secreted protein" evidence="1">
    <location>
        <begin position="30"/>
        <end position="136"/>
    </location>
</feature>
<dbReference type="EMBL" id="VLLL01000006">
    <property type="protein sequence ID" value="TWJ11469.1"/>
    <property type="molecule type" value="Genomic_DNA"/>
</dbReference>
<dbReference type="AlphaFoldDB" id="A0A562V0N5"/>
<keyword evidence="1" id="KW-0732">Signal</keyword>
<evidence type="ECO:0008006" key="4">
    <source>
        <dbReference type="Google" id="ProtNLM"/>
    </source>
</evidence>
<dbReference type="RefSeq" id="WP_147137576.1">
    <property type="nucleotide sequence ID" value="NZ_BAABIJ010000002.1"/>
</dbReference>
<proteinExistence type="predicted"/>
<comment type="caution">
    <text evidence="2">The sequence shown here is derived from an EMBL/GenBank/DDBJ whole genome shotgun (WGS) entry which is preliminary data.</text>
</comment>
<evidence type="ECO:0000256" key="1">
    <source>
        <dbReference type="SAM" id="SignalP"/>
    </source>
</evidence>
<accession>A0A562V0N5</accession>
<feature type="signal peptide" evidence="1">
    <location>
        <begin position="1"/>
        <end position="29"/>
    </location>
</feature>
<keyword evidence="3" id="KW-1185">Reference proteome</keyword>
<gene>
    <name evidence="2" type="ORF">LX16_2191</name>
</gene>